<accession>A0A4R2NHQ6</accession>
<dbReference type="EMBL" id="SLXL01000018">
    <property type="protein sequence ID" value="TCP20695.1"/>
    <property type="molecule type" value="Genomic_DNA"/>
</dbReference>
<proteinExistence type="predicted"/>
<gene>
    <name evidence="1" type="ORF">EV656_11843</name>
</gene>
<sequence>MSHGQMTTNDHAQMAAVRAFFFEHESALLNASRLLGGEQAYRRSRDLIEMVGESHRMTRRMRQRLVDLHALLTLKNVGDPDRVETACFAEIAPADPVVEDICLLADALYDVLGAIAQGELAPVAETDIGHAPCYKDAA</sequence>
<evidence type="ECO:0000313" key="2">
    <source>
        <dbReference type="Proteomes" id="UP000295733"/>
    </source>
</evidence>
<keyword evidence="2" id="KW-1185">Reference proteome</keyword>
<evidence type="ECO:0000313" key="1">
    <source>
        <dbReference type="EMBL" id="TCP20695.1"/>
    </source>
</evidence>
<comment type="caution">
    <text evidence="1">The sequence shown here is derived from an EMBL/GenBank/DDBJ whole genome shotgun (WGS) entry which is preliminary data.</text>
</comment>
<organism evidence="1 2">
    <name type="scientific">Rhodovulum adriaticum</name>
    <name type="common">Rhodopseudomonas adriatica</name>
    <dbReference type="NCBI Taxonomy" id="35804"/>
    <lineage>
        <taxon>Bacteria</taxon>
        <taxon>Pseudomonadati</taxon>
        <taxon>Pseudomonadota</taxon>
        <taxon>Alphaproteobacteria</taxon>
        <taxon>Rhodobacterales</taxon>
        <taxon>Paracoccaceae</taxon>
        <taxon>Rhodovulum</taxon>
    </lineage>
</organism>
<name>A0A4R2NHQ6_RHOAD</name>
<dbReference type="Proteomes" id="UP000295733">
    <property type="component" value="Unassembled WGS sequence"/>
</dbReference>
<reference evidence="1 2" key="1">
    <citation type="submission" date="2019-03" db="EMBL/GenBank/DDBJ databases">
        <title>Genomic Encyclopedia of Type Strains, Phase IV (KMG-IV): sequencing the most valuable type-strain genomes for metagenomic binning, comparative biology and taxonomic classification.</title>
        <authorList>
            <person name="Goeker M."/>
        </authorList>
    </citation>
    <scope>NUCLEOTIDE SEQUENCE [LARGE SCALE GENOMIC DNA]</scope>
    <source>
        <strain evidence="1 2">DSM 2781</strain>
    </source>
</reference>
<protein>
    <submittedName>
        <fullName evidence="1">Uncharacterized protein</fullName>
    </submittedName>
</protein>
<dbReference type="AlphaFoldDB" id="A0A4R2NHQ6"/>